<dbReference type="AlphaFoldDB" id="A0A1D6H479"/>
<reference evidence="2" key="1">
    <citation type="submission" date="2015-12" db="EMBL/GenBank/DDBJ databases">
        <title>Update maize B73 reference genome by single molecule sequencing technologies.</title>
        <authorList>
            <consortium name="Maize Genome Sequencing Project"/>
            <person name="Ware D."/>
        </authorList>
    </citation>
    <scope>NUCLEOTIDE SEQUENCE</scope>
    <source>
        <tissue evidence="2">Seedling</tissue>
    </source>
</reference>
<evidence type="ECO:0000256" key="1">
    <source>
        <dbReference type="SAM" id="MobiDB-lite"/>
    </source>
</evidence>
<evidence type="ECO:0000313" key="2">
    <source>
        <dbReference type="EMBL" id="AQK69632.1"/>
    </source>
</evidence>
<protein>
    <submittedName>
        <fullName evidence="2">Uncharacterized protein</fullName>
    </submittedName>
</protein>
<dbReference type="PaxDb" id="4577-GRMZM2G701784_P01"/>
<sequence>MVGAQELPWLALTSSRQASLPSLSLLERREPSSPREQPLTSTAPSGVGQRAGFPTFLPRSALFWPVLLLIFSQQEASGLSRLAHGARLAMASPLQLASLPDLFLVAAASSLPPSTRPAGTSSGPNLSRCSPPRHPLSPTRQQAEHHLPSIDSLGVLLLHGMGPSLHLPSRPMALVLSLH</sequence>
<gene>
    <name evidence="2" type="ORF">ZEAMMB73_Zm00001d015830</name>
</gene>
<feature type="compositionally biased region" description="Polar residues" evidence="1">
    <location>
        <begin position="113"/>
        <end position="128"/>
    </location>
</feature>
<proteinExistence type="predicted"/>
<dbReference type="EMBL" id="CM000781">
    <property type="protein sequence ID" value="AQK69632.1"/>
    <property type="molecule type" value="Genomic_DNA"/>
</dbReference>
<name>A0A1D6H479_MAIZE</name>
<dbReference type="InParanoid" id="A0A1D6H479"/>
<accession>A0A1D6H479</accession>
<feature type="region of interest" description="Disordered" evidence="1">
    <location>
        <begin position="26"/>
        <end position="50"/>
    </location>
</feature>
<feature type="region of interest" description="Disordered" evidence="1">
    <location>
        <begin position="113"/>
        <end position="144"/>
    </location>
</feature>
<organism evidence="2">
    <name type="scientific">Zea mays</name>
    <name type="common">Maize</name>
    <dbReference type="NCBI Taxonomy" id="4577"/>
    <lineage>
        <taxon>Eukaryota</taxon>
        <taxon>Viridiplantae</taxon>
        <taxon>Streptophyta</taxon>
        <taxon>Embryophyta</taxon>
        <taxon>Tracheophyta</taxon>
        <taxon>Spermatophyta</taxon>
        <taxon>Magnoliopsida</taxon>
        <taxon>Liliopsida</taxon>
        <taxon>Poales</taxon>
        <taxon>Poaceae</taxon>
        <taxon>PACMAD clade</taxon>
        <taxon>Panicoideae</taxon>
        <taxon>Andropogonodae</taxon>
        <taxon>Andropogoneae</taxon>
        <taxon>Tripsacinae</taxon>
        <taxon>Zea</taxon>
    </lineage>
</organism>